<dbReference type="CDD" id="cd00712">
    <property type="entry name" value="AsnB"/>
    <property type="match status" value="1"/>
</dbReference>
<keyword evidence="4" id="KW-0315">Glutamine amidotransferase</keyword>
<keyword evidence="3" id="KW-0067">ATP-binding</keyword>
<name>A0A3B0TZG7_9ZZZZ</name>
<keyword evidence="6" id="KW-0436">Ligase</keyword>
<dbReference type="Gene3D" id="3.60.20.10">
    <property type="entry name" value="Glutamine Phosphoribosylpyrophosphate, subunit 1, domain 1"/>
    <property type="match status" value="1"/>
</dbReference>
<dbReference type="InterPro" id="IPR017932">
    <property type="entry name" value="GATase_2_dom"/>
</dbReference>
<comment type="similarity">
    <text evidence="1">Belongs to the asparagine synthetase family.</text>
</comment>
<sequence length="670" mass="75665">MCGIAGIYNYSSQKNSSPGQNVKRMLSAIRHRGPDESGMYLAKGVGLGSVRLSIIDLASGQQPISDDSENYWIVYNGEIFNYRELRSSIEKRGIRLKTHSDTEVVVQMYAIYGADCLKYFNGQFAFCIWDKKKQELFLARDRVGIRPLFYWAKNGSFAFCSEIKGLFTLGQVNKAIRPESLAQVFTFWSTLSPNTPFEGIYELPPGHQMVVSSSKIHIKKYWGMDFPDKGEIRSRSLSDAVEEFSSLLTDAVKIRLRADVPVGAYLSGGLDSSVTTALIHDINPEILNTFSIGFKDKEFDETSYQQEAAKYFNTHHTAFECTTAEIAGQFMNTVWHTESPILRTSPTPMFLLSKKVRESNIKVVITGEGADEILAGYNIFKESKIRRFWAKEPDSTIRPKLLGELYPYLPMMKDSNNIALKMFFGYKLTETGNPFYSHLLRWHNTSRIKNYFSGDMASTLDGYDPLAPLSSELPGNFMNWSDLAKSQYLESTIFMSGYLLSSQGDRMAMGNSIEGRYPFLDFRVIEFCANLPDNFKLNCLNEKFLLKKMSAGRIPESISKRPKQAYRAPIAKSFFDSEAPGYISEILSETAIKSFGLFHPGKVDLLINKIKTQKKISEIDQMAIAGILSTQILYKMFINDPITPESDSHVNFKVVTESESDAEKVKIAVQ</sequence>
<dbReference type="Gene3D" id="3.40.50.620">
    <property type="entry name" value="HUPs"/>
    <property type="match status" value="1"/>
</dbReference>
<evidence type="ECO:0000259" key="5">
    <source>
        <dbReference type="PROSITE" id="PS51278"/>
    </source>
</evidence>
<reference evidence="6" key="1">
    <citation type="submission" date="2018-06" db="EMBL/GenBank/DDBJ databases">
        <authorList>
            <person name="Zhirakovskaya E."/>
        </authorList>
    </citation>
    <scope>NUCLEOTIDE SEQUENCE</scope>
</reference>
<dbReference type="Pfam" id="PF13537">
    <property type="entry name" value="GATase_7"/>
    <property type="match status" value="1"/>
</dbReference>
<dbReference type="InterPro" id="IPR033738">
    <property type="entry name" value="AsnB_N"/>
</dbReference>
<dbReference type="SUPFAM" id="SSF56235">
    <property type="entry name" value="N-terminal nucleophile aminohydrolases (Ntn hydrolases)"/>
    <property type="match status" value="1"/>
</dbReference>
<dbReference type="CDD" id="cd01991">
    <property type="entry name" value="Asn_synthase_B_C"/>
    <property type="match status" value="1"/>
</dbReference>
<dbReference type="Pfam" id="PF00733">
    <property type="entry name" value="Asn_synthase"/>
    <property type="match status" value="1"/>
</dbReference>
<dbReference type="EC" id="6.3.5.4" evidence="6"/>
<dbReference type="InterPro" id="IPR014729">
    <property type="entry name" value="Rossmann-like_a/b/a_fold"/>
</dbReference>
<evidence type="ECO:0000313" key="6">
    <source>
        <dbReference type="EMBL" id="VAW24171.1"/>
    </source>
</evidence>
<dbReference type="PIRSF" id="PIRSF001589">
    <property type="entry name" value="Asn_synthetase_glu-h"/>
    <property type="match status" value="1"/>
</dbReference>
<dbReference type="NCBIfam" id="TIGR01536">
    <property type="entry name" value="asn_synth_AEB"/>
    <property type="match status" value="1"/>
</dbReference>
<evidence type="ECO:0000256" key="2">
    <source>
        <dbReference type="ARBA" id="ARBA00022741"/>
    </source>
</evidence>
<dbReference type="InterPro" id="IPR001962">
    <property type="entry name" value="Asn_synthase"/>
</dbReference>
<keyword evidence="2" id="KW-0547">Nucleotide-binding</keyword>
<dbReference type="AlphaFoldDB" id="A0A3B0TZG7"/>
<accession>A0A3B0TZG7</accession>
<dbReference type="SUPFAM" id="SSF52402">
    <property type="entry name" value="Adenine nucleotide alpha hydrolases-like"/>
    <property type="match status" value="1"/>
</dbReference>
<proteinExistence type="inferred from homology"/>
<dbReference type="PANTHER" id="PTHR43284:SF1">
    <property type="entry name" value="ASPARAGINE SYNTHETASE"/>
    <property type="match status" value="1"/>
</dbReference>
<evidence type="ECO:0000256" key="1">
    <source>
        <dbReference type="ARBA" id="ARBA00005752"/>
    </source>
</evidence>
<dbReference type="GO" id="GO:0005829">
    <property type="term" value="C:cytosol"/>
    <property type="evidence" value="ECO:0007669"/>
    <property type="project" value="TreeGrafter"/>
</dbReference>
<feature type="domain" description="Glutamine amidotransferase type-2" evidence="5">
    <location>
        <begin position="2"/>
        <end position="214"/>
    </location>
</feature>
<gene>
    <name evidence="6" type="ORF">MNBD_BACTEROID01-1593</name>
</gene>
<dbReference type="PROSITE" id="PS51278">
    <property type="entry name" value="GATASE_TYPE_2"/>
    <property type="match status" value="1"/>
</dbReference>
<dbReference type="InterPro" id="IPR029055">
    <property type="entry name" value="Ntn_hydrolases_N"/>
</dbReference>
<organism evidence="6">
    <name type="scientific">hydrothermal vent metagenome</name>
    <dbReference type="NCBI Taxonomy" id="652676"/>
    <lineage>
        <taxon>unclassified sequences</taxon>
        <taxon>metagenomes</taxon>
        <taxon>ecological metagenomes</taxon>
    </lineage>
</organism>
<dbReference type="GO" id="GO:0006529">
    <property type="term" value="P:asparagine biosynthetic process"/>
    <property type="evidence" value="ECO:0007669"/>
    <property type="project" value="InterPro"/>
</dbReference>
<dbReference type="PANTHER" id="PTHR43284">
    <property type="entry name" value="ASPARAGINE SYNTHETASE (GLUTAMINE-HYDROLYZING)"/>
    <property type="match status" value="1"/>
</dbReference>
<dbReference type="EMBL" id="UOEP01000206">
    <property type="protein sequence ID" value="VAW24171.1"/>
    <property type="molecule type" value="Genomic_DNA"/>
</dbReference>
<dbReference type="GO" id="GO:0004066">
    <property type="term" value="F:asparagine synthase (glutamine-hydrolyzing) activity"/>
    <property type="evidence" value="ECO:0007669"/>
    <property type="project" value="UniProtKB-EC"/>
</dbReference>
<protein>
    <submittedName>
        <fullName evidence="6">Asparagine synthetase [glutamine-hydrolyzing]</fullName>
        <ecNumber evidence="6">6.3.5.4</ecNumber>
    </submittedName>
</protein>
<dbReference type="InterPro" id="IPR051786">
    <property type="entry name" value="ASN_synthetase/amidase"/>
</dbReference>
<dbReference type="InterPro" id="IPR006426">
    <property type="entry name" value="Asn_synth_AEB"/>
</dbReference>
<evidence type="ECO:0000256" key="4">
    <source>
        <dbReference type="ARBA" id="ARBA00022962"/>
    </source>
</evidence>
<dbReference type="GO" id="GO:0005524">
    <property type="term" value="F:ATP binding"/>
    <property type="evidence" value="ECO:0007669"/>
    <property type="project" value="UniProtKB-KW"/>
</dbReference>
<evidence type="ECO:0000256" key="3">
    <source>
        <dbReference type="ARBA" id="ARBA00022840"/>
    </source>
</evidence>